<comment type="caution">
    <text evidence="1">The sequence shown here is derived from an EMBL/GenBank/DDBJ whole genome shotgun (WGS) entry which is preliminary data.</text>
</comment>
<dbReference type="EMBL" id="JBHRYB010000005">
    <property type="protein sequence ID" value="MFC3679584.1"/>
    <property type="molecule type" value="Genomic_DNA"/>
</dbReference>
<sequence length="340" mass="37751">MRTFVLLLLTLWSGFSSAVMVSGLYQVSVPVEDQSSASRDQGLMAALQQVLVKVSGSTGVLQNPLVQQKISDSSSSYVKSFRYLRDEIDDSVNLRVIFAQGLIDKLLRDAGQPIWGKSRPLILTWLALEQGNGRQIVNQNADPARLKMIESAMNDRGLPLLWPALDLDDELALPVQKLWGLFSEDIGNASARYQADAVLAGRLVPSGSQQWLFRGLLLHDQQEIPLEAQGDDAAAVLAMVADQVAGYFASRYAVKTSSVYRPEGHQLTISGVRDFRDYYQLLSYLRARVAINDVQLLQADQQQLTLALDLAADWSQVWRLLALDKRLVAQPDSDILVWQP</sequence>
<evidence type="ECO:0000313" key="2">
    <source>
        <dbReference type="Proteomes" id="UP001595722"/>
    </source>
</evidence>
<evidence type="ECO:0000313" key="1">
    <source>
        <dbReference type="EMBL" id="MFC3679584.1"/>
    </source>
</evidence>
<reference evidence="2" key="1">
    <citation type="journal article" date="2019" name="Int. J. Syst. Evol. Microbiol.">
        <title>The Global Catalogue of Microorganisms (GCM) 10K type strain sequencing project: providing services to taxonomists for standard genome sequencing and annotation.</title>
        <authorList>
            <consortium name="The Broad Institute Genomics Platform"/>
            <consortium name="The Broad Institute Genome Sequencing Center for Infectious Disease"/>
            <person name="Wu L."/>
            <person name="Ma J."/>
        </authorList>
    </citation>
    <scope>NUCLEOTIDE SEQUENCE [LARGE SCALE GENOMIC DNA]</scope>
    <source>
        <strain evidence="2">KCTC 42424</strain>
    </source>
</reference>
<dbReference type="RefSeq" id="WP_376865309.1">
    <property type="nucleotide sequence ID" value="NZ_JBHRYB010000005.1"/>
</dbReference>
<dbReference type="InterPro" id="IPR018642">
    <property type="entry name" value="DUF2066"/>
</dbReference>
<dbReference type="Proteomes" id="UP001595722">
    <property type="component" value="Unassembled WGS sequence"/>
</dbReference>
<protein>
    <submittedName>
        <fullName evidence="1">DUF2066 domain-containing protein</fullName>
    </submittedName>
</protein>
<organism evidence="1 2">
    <name type="scientific">Bacterioplanoides pacificum</name>
    <dbReference type="NCBI Taxonomy" id="1171596"/>
    <lineage>
        <taxon>Bacteria</taxon>
        <taxon>Pseudomonadati</taxon>
        <taxon>Pseudomonadota</taxon>
        <taxon>Gammaproteobacteria</taxon>
        <taxon>Oceanospirillales</taxon>
        <taxon>Oceanospirillaceae</taxon>
        <taxon>Bacterioplanoides</taxon>
    </lineage>
</organism>
<gene>
    <name evidence="1" type="ORF">ACFOMG_05590</name>
</gene>
<keyword evidence="2" id="KW-1185">Reference proteome</keyword>
<accession>A0ABV7VQ81</accession>
<proteinExistence type="predicted"/>
<name>A0ABV7VQ81_9GAMM</name>
<dbReference type="Pfam" id="PF09839">
    <property type="entry name" value="DUF2066"/>
    <property type="match status" value="1"/>
</dbReference>